<dbReference type="InterPro" id="IPR001509">
    <property type="entry name" value="Epimerase_deHydtase"/>
</dbReference>
<dbReference type="PANTHER" id="PTHR11092:SF0">
    <property type="entry name" value="EPIMERASE FAMILY PROTEIN SDR39U1"/>
    <property type="match status" value="1"/>
</dbReference>
<comment type="similarity">
    <text evidence="1">Belongs to the NAD(P)-dependent epimerase/dehydratase family. SDR39U1 subfamily.</text>
</comment>
<dbReference type="NCBIfam" id="TIGR01777">
    <property type="entry name" value="yfcH"/>
    <property type="match status" value="1"/>
</dbReference>
<feature type="domain" description="DUF1731" evidence="3">
    <location>
        <begin position="256"/>
        <end position="296"/>
    </location>
</feature>
<dbReference type="eggNOG" id="COG1090">
    <property type="taxonomic scope" value="Bacteria"/>
</dbReference>
<dbReference type="PANTHER" id="PTHR11092">
    <property type="entry name" value="SUGAR NUCLEOTIDE EPIMERASE RELATED"/>
    <property type="match status" value="1"/>
</dbReference>
<keyword evidence="5" id="KW-1185">Reference proteome</keyword>
<comment type="caution">
    <text evidence="4">The sequence shown here is derived from an EMBL/GenBank/DDBJ whole genome shotgun (WGS) entry which is preliminary data.</text>
</comment>
<evidence type="ECO:0000313" key="5">
    <source>
        <dbReference type="Proteomes" id="UP000030401"/>
    </source>
</evidence>
<dbReference type="STRING" id="1385512.N784_13530"/>
<dbReference type="EMBL" id="AVPG01000039">
    <property type="protein sequence ID" value="KGX84416.1"/>
    <property type="molecule type" value="Genomic_DNA"/>
</dbReference>
<dbReference type="Pfam" id="PF08338">
    <property type="entry name" value="DUF1731"/>
    <property type="match status" value="1"/>
</dbReference>
<evidence type="ECO:0000259" key="3">
    <source>
        <dbReference type="Pfam" id="PF08338"/>
    </source>
</evidence>
<dbReference type="SUPFAM" id="SSF51735">
    <property type="entry name" value="NAD(P)-binding Rossmann-fold domains"/>
    <property type="match status" value="1"/>
</dbReference>
<proteinExistence type="inferred from homology"/>
<reference evidence="4 5" key="1">
    <citation type="submission" date="2013-08" db="EMBL/GenBank/DDBJ databases">
        <authorList>
            <person name="Huang J."/>
            <person name="Wang G."/>
        </authorList>
    </citation>
    <scope>NUCLEOTIDE SEQUENCE [LARGE SCALE GENOMIC DNA]</scope>
    <source>
        <strain evidence="4 5">JSM 072002</strain>
    </source>
</reference>
<dbReference type="InterPro" id="IPR036291">
    <property type="entry name" value="NAD(P)-bd_dom_sf"/>
</dbReference>
<dbReference type="Proteomes" id="UP000030401">
    <property type="component" value="Unassembled WGS sequence"/>
</dbReference>
<protein>
    <recommendedName>
        <fullName evidence="6">Multidrug MFS transporter</fullName>
    </recommendedName>
</protein>
<evidence type="ECO:0000313" key="4">
    <source>
        <dbReference type="EMBL" id="KGX84416.1"/>
    </source>
</evidence>
<dbReference type="Pfam" id="PF01370">
    <property type="entry name" value="Epimerase"/>
    <property type="match status" value="1"/>
</dbReference>
<feature type="domain" description="NAD-dependent epimerase/dehydratase" evidence="2">
    <location>
        <begin position="3"/>
        <end position="219"/>
    </location>
</feature>
<gene>
    <name evidence="4" type="ORF">N784_13530</name>
</gene>
<organism evidence="4 5">
    <name type="scientific">Pontibacillus litoralis JSM 072002</name>
    <dbReference type="NCBI Taxonomy" id="1385512"/>
    <lineage>
        <taxon>Bacteria</taxon>
        <taxon>Bacillati</taxon>
        <taxon>Bacillota</taxon>
        <taxon>Bacilli</taxon>
        <taxon>Bacillales</taxon>
        <taxon>Bacillaceae</taxon>
        <taxon>Pontibacillus</taxon>
    </lineage>
</organism>
<dbReference type="Gene3D" id="3.40.50.720">
    <property type="entry name" value="NAD(P)-binding Rossmann-like Domain"/>
    <property type="match status" value="1"/>
</dbReference>
<evidence type="ECO:0008006" key="6">
    <source>
        <dbReference type="Google" id="ProtNLM"/>
    </source>
</evidence>
<dbReference type="InterPro" id="IPR013549">
    <property type="entry name" value="DUF1731"/>
</dbReference>
<sequence>MNILLSGGTGFIGKALVRYFIQRGHVVYVLTRRSKQDEERVRYIPWMTGEERELDYLKDNPIDVCINLAGEPMYDEKWTSIKKERIITSRIEATTRMISLVKQMEVKPHTFIQGSSTEYYGFAQDERFTDRSLPHLNSFSSEVCEIWENTFLLLNEPKVRMVTARMGIVLDDEDGPLEKLATPIRYYLGGKVASGEQWVSWIHLYDLVRMLDHIINSPAIIGPVNVTSPNPVRMDELGKMIAEKLHKPYWLPLQDWLLKMIYGERSDWIIEGKYVYPEKVTKQGFTFLYPTLSDALFEIYS</sequence>
<accession>A0A0A5FUG2</accession>
<name>A0A0A5FUG2_9BACI</name>
<dbReference type="RefSeq" id="WP_036836309.1">
    <property type="nucleotide sequence ID" value="NZ_AVPG01000039.1"/>
</dbReference>
<dbReference type="InterPro" id="IPR010099">
    <property type="entry name" value="SDR39U1"/>
</dbReference>
<dbReference type="OrthoDB" id="9801773at2"/>
<evidence type="ECO:0000256" key="1">
    <source>
        <dbReference type="ARBA" id="ARBA00009353"/>
    </source>
</evidence>
<evidence type="ECO:0000259" key="2">
    <source>
        <dbReference type="Pfam" id="PF01370"/>
    </source>
</evidence>
<dbReference type="AlphaFoldDB" id="A0A0A5FUG2"/>